<dbReference type="InterPro" id="IPR029063">
    <property type="entry name" value="SAM-dependent_MTases_sf"/>
</dbReference>
<dbReference type="Proteomes" id="UP000589351">
    <property type="component" value="Unassembled WGS sequence"/>
</dbReference>
<dbReference type="Gene3D" id="3.40.50.150">
    <property type="entry name" value="Vaccinia Virus protein VP39"/>
    <property type="match status" value="1"/>
</dbReference>
<keyword evidence="11" id="KW-1185">Reference proteome</keyword>
<protein>
    <recommendedName>
        <fullName evidence="2">site-specific DNA-methyltransferase (cytosine-N(4)-specific)</fullName>
        <ecNumber evidence="2">2.1.1.113</ecNumber>
    </recommendedName>
</protein>
<evidence type="ECO:0000256" key="3">
    <source>
        <dbReference type="ARBA" id="ARBA00022603"/>
    </source>
</evidence>
<dbReference type="SUPFAM" id="SSF53335">
    <property type="entry name" value="S-adenosyl-L-methionine-dependent methyltransferases"/>
    <property type="match status" value="1"/>
</dbReference>
<accession>A0A6V7R2Q8</accession>
<evidence type="ECO:0000256" key="7">
    <source>
        <dbReference type="ARBA" id="ARBA00023125"/>
    </source>
</evidence>
<gene>
    <name evidence="10" type="ORF">JEODO184_00320</name>
</gene>
<comment type="similarity">
    <text evidence="1">Belongs to the N(4)/N(6)-methyltransferase family. N(4) subfamily.</text>
</comment>
<dbReference type="AlphaFoldDB" id="A0A6V7R2Q8"/>
<dbReference type="InterPro" id="IPR017985">
    <property type="entry name" value="MeTrfase_CN4_CS"/>
</dbReference>
<evidence type="ECO:0000256" key="1">
    <source>
        <dbReference type="ARBA" id="ARBA00010203"/>
    </source>
</evidence>
<dbReference type="PRINTS" id="PR00508">
    <property type="entry name" value="S21N4MTFRASE"/>
</dbReference>
<dbReference type="GO" id="GO:0008170">
    <property type="term" value="F:N-methyltransferase activity"/>
    <property type="evidence" value="ECO:0007669"/>
    <property type="project" value="InterPro"/>
</dbReference>
<dbReference type="InterPro" id="IPR001091">
    <property type="entry name" value="RM_Methyltransferase"/>
</dbReference>
<evidence type="ECO:0000256" key="6">
    <source>
        <dbReference type="ARBA" id="ARBA00022747"/>
    </source>
</evidence>
<dbReference type="GO" id="GO:0032259">
    <property type="term" value="P:methylation"/>
    <property type="evidence" value="ECO:0007669"/>
    <property type="project" value="UniProtKB-KW"/>
</dbReference>
<name>A0A6V7R2Q8_9STAP</name>
<comment type="catalytic activity">
    <reaction evidence="8">
        <text>a 2'-deoxycytidine in DNA + S-adenosyl-L-methionine = an N(4)-methyl-2'-deoxycytidine in DNA + S-adenosyl-L-homocysteine + H(+)</text>
        <dbReference type="Rhea" id="RHEA:16857"/>
        <dbReference type="Rhea" id="RHEA-COMP:11369"/>
        <dbReference type="Rhea" id="RHEA-COMP:13674"/>
        <dbReference type="ChEBI" id="CHEBI:15378"/>
        <dbReference type="ChEBI" id="CHEBI:57856"/>
        <dbReference type="ChEBI" id="CHEBI:59789"/>
        <dbReference type="ChEBI" id="CHEBI:85452"/>
        <dbReference type="ChEBI" id="CHEBI:137933"/>
        <dbReference type="EC" id="2.1.1.113"/>
    </reaction>
</comment>
<dbReference type="PROSITE" id="PS00093">
    <property type="entry name" value="N4_MTASE"/>
    <property type="match status" value="1"/>
</dbReference>
<dbReference type="EC" id="2.1.1.113" evidence="2"/>
<keyword evidence="4" id="KW-0808">Transferase</keyword>
<dbReference type="GO" id="GO:0009307">
    <property type="term" value="P:DNA restriction-modification system"/>
    <property type="evidence" value="ECO:0007669"/>
    <property type="project" value="UniProtKB-KW"/>
</dbReference>
<keyword evidence="7" id="KW-0238">DNA-binding</keyword>
<evidence type="ECO:0000256" key="2">
    <source>
        <dbReference type="ARBA" id="ARBA00012185"/>
    </source>
</evidence>
<organism evidence="10 11">
    <name type="scientific">Jeotgalicoccus meleagridis</name>
    <dbReference type="NCBI Taxonomy" id="2759181"/>
    <lineage>
        <taxon>Bacteria</taxon>
        <taxon>Bacillati</taxon>
        <taxon>Bacillota</taxon>
        <taxon>Bacilli</taxon>
        <taxon>Bacillales</taxon>
        <taxon>Staphylococcaceae</taxon>
        <taxon>Jeotgalicoccus</taxon>
    </lineage>
</organism>
<reference evidence="10 11" key="1">
    <citation type="submission" date="2020-07" db="EMBL/GenBank/DDBJ databases">
        <authorList>
            <person name="Criscuolo A."/>
        </authorList>
    </citation>
    <scope>NUCLEOTIDE SEQUENCE [LARGE SCALE GENOMIC DNA]</scope>
    <source>
        <strain evidence="10">CIP111649</strain>
    </source>
</reference>
<sequence>MIFCVFSLILQSAKLIASLVFGYYMKPSYYDIILLYEWKEDNMDNVKREKIKQTLEKMKSYKIEDSLLDTIVLDISRIADKEITKIINEYKKKTDIIITTPEKELLRKYLLGYDVDISNYDNLDYTKLFFNKNDYLEEAYALIEHGLFRNLDSVIGTIYSRTTLNNDVDYKYKNYISTIEKKYSQLLYFKVQNNDEIKTMFESITQLYDSLENYHYCAIEFDEACDWNYIYKIGLYVENFKSEKKLKAFKQEKQINTMVNFLNDITSVSDELINSIKTFYSGVNYGFQFQDLIITKDGKRKLMVLQKVELNENPVPCPSCFETLVRGNSYPKMLYKSFECNNPTCPSRSKIGRGKRFDYYSVKRNNKLLLNSKENYIENKLRNQYRKDIVDNDSDFLEFMINFYTWSENTISYISNNKLDKSNIFDRKIDNININNFIKNESKFYDLPLVDLITEFNNNLSEKLNDIESLNVNHLINQSTIINGNSTTLLNTNLYKETFDLSVTSPPYFNAREYSQWDNLILYLFDMLRNAKAVYSSLKKNGVYAYNIGDIVDKDNVYVTSNMSSKRQILGFYSMLIFEIVGFDIIGNDIWDKGEVQSKRNSSSNSFPGFLRPINCYEHIIYVQKNKTLSLQTKVKEIDTVRKINSKGENKYGHTAPYPEKLVQFIFNRLKTSEQENILILDPFLGSGTTSIVSEKNNFKSVGFELNESYFQLAKDRIYHALNN</sequence>
<keyword evidence="6" id="KW-0680">Restriction system</keyword>
<evidence type="ECO:0000313" key="10">
    <source>
        <dbReference type="EMBL" id="CAD2071617.1"/>
    </source>
</evidence>
<keyword evidence="5" id="KW-0949">S-adenosyl-L-methionine</keyword>
<proteinExistence type="inferred from homology"/>
<keyword evidence="3" id="KW-0489">Methyltransferase</keyword>
<feature type="domain" description="DNA methylase N-4/N-6" evidence="9">
    <location>
        <begin position="500"/>
        <end position="715"/>
    </location>
</feature>
<dbReference type="GO" id="GO:0015667">
    <property type="term" value="F:site-specific DNA-methyltransferase (cytosine-N4-specific) activity"/>
    <property type="evidence" value="ECO:0007669"/>
    <property type="project" value="UniProtKB-EC"/>
</dbReference>
<evidence type="ECO:0000313" key="11">
    <source>
        <dbReference type="Proteomes" id="UP000589351"/>
    </source>
</evidence>
<evidence type="ECO:0000256" key="5">
    <source>
        <dbReference type="ARBA" id="ARBA00022691"/>
    </source>
</evidence>
<comment type="caution">
    <text evidence="10">The sequence shown here is derived from an EMBL/GenBank/DDBJ whole genome shotgun (WGS) entry which is preliminary data.</text>
</comment>
<evidence type="ECO:0000256" key="8">
    <source>
        <dbReference type="ARBA" id="ARBA00049120"/>
    </source>
</evidence>
<evidence type="ECO:0000256" key="4">
    <source>
        <dbReference type="ARBA" id="ARBA00022679"/>
    </source>
</evidence>
<dbReference type="InterPro" id="IPR002941">
    <property type="entry name" value="DNA_methylase_N4/N6"/>
</dbReference>
<dbReference type="GO" id="GO:0003677">
    <property type="term" value="F:DNA binding"/>
    <property type="evidence" value="ECO:0007669"/>
    <property type="project" value="UniProtKB-KW"/>
</dbReference>
<dbReference type="Pfam" id="PF01555">
    <property type="entry name" value="N6_N4_Mtase"/>
    <property type="match status" value="1"/>
</dbReference>
<evidence type="ECO:0000259" key="9">
    <source>
        <dbReference type="Pfam" id="PF01555"/>
    </source>
</evidence>
<dbReference type="EMBL" id="CAJEWD010000003">
    <property type="protein sequence ID" value="CAD2071617.1"/>
    <property type="molecule type" value="Genomic_DNA"/>
</dbReference>